<comment type="caution">
    <text evidence="6">The sequence shown here is derived from an EMBL/GenBank/DDBJ whole genome shotgun (WGS) entry which is preliminary data.</text>
</comment>
<evidence type="ECO:0000256" key="5">
    <source>
        <dbReference type="RuleBase" id="RU000571"/>
    </source>
</evidence>
<dbReference type="Pfam" id="PF00444">
    <property type="entry name" value="Ribosomal_L36"/>
    <property type="match status" value="1"/>
</dbReference>
<sequence length="37" mass="4322">MKVRASVKKICDKCKTIKRKGVIRIICENPKHKQRQG</sequence>
<dbReference type="InterPro" id="IPR000473">
    <property type="entry name" value="Ribosomal_bL36"/>
</dbReference>
<keyword evidence="3 4" id="KW-0687">Ribonucleoprotein</keyword>
<evidence type="ECO:0000313" key="7">
    <source>
        <dbReference type="Proteomes" id="UP000632828"/>
    </source>
</evidence>
<dbReference type="GO" id="GO:0003735">
    <property type="term" value="F:structural constituent of ribosome"/>
    <property type="evidence" value="ECO:0007669"/>
    <property type="project" value="InterPro"/>
</dbReference>
<accession>A0A8J6QMN4</accession>
<organism evidence="6 7">
    <name type="scientific">Pelovirga terrestris</name>
    <dbReference type="NCBI Taxonomy" id="2771352"/>
    <lineage>
        <taxon>Bacteria</taxon>
        <taxon>Pseudomonadati</taxon>
        <taxon>Thermodesulfobacteriota</taxon>
        <taxon>Desulfuromonadia</taxon>
        <taxon>Geobacterales</taxon>
        <taxon>Geobacteraceae</taxon>
        <taxon>Pelovirga</taxon>
    </lineage>
</organism>
<proteinExistence type="inferred from homology"/>
<comment type="similarity">
    <text evidence="1 4 5">Belongs to the bacterial ribosomal protein bL36 family.</text>
</comment>
<dbReference type="InterPro" id="IPR035977">
    <property type="entry name" value="Ribosomal_bL36_sp"/>
</dbReference>
<reference evidence="6" key="1">
    <citation type="submission" date="2020-09" db="EMBL/GenBank/DDBJ databases">
        <title>Pelobacter alkaliphilus sp. nov., a novel anaerobic arsenate-reducing bacterium from terrestrial mud volcano.</title>
        <authorList>
            <person name="Khomyakova M.A."/>
            <person name="Merkel A.Y."/>
            <person name="Slobodkin A.I."/>
        </authorList>
    </citation>
    <scope>NUCLEOTIDE SEQUENCE</scope>
    <source>
        <strain evidence="6">M08fum</strain>
    </source>
</reference>
<protein>
    <recommendedName>
        <fullName evidence="4">Large ribosomal subunit protein bL36</fullName>
    </recommendedName>
</protein>
<dbReference type="HAMAP" id="MF_00251">
    <property type="entry name" value="Ribosomal_bL36"/>
    <property type="match status" value="1"/>
</dbReference>
<evidence type="ECO:0000256" key="4">
    <source>
        <dbReference type="HAMAP-Rule" id="MF_00251"/>
    </source>
</evidence>
<dbReference type="EMBL" id="JACWUN010000005">
    <property type="protein sequence ID" value="MBD1400207.1"/>
    <property type="molecule type" value="Genomic_DNA"/>
</dbReference>
<dbReference type="PANTHER" id="PTHR42888:SF1">
    <property type="entry name" value="LARGE RIBOSOMAL SUBUNIT PROTEIN BL36C"/>
    <property type="match status" value="1"/>
</dbReference>
<dbReference type="GO" id="GO:0006412">
    <property type="term" value="P:translation"/>
    <property type="evidence" value="ECO:0007669"/>
    <property type="project" value="UniProtKB-UniRule"/>
</dbReference>
<gene>
    <name evidence="4 6" type="primary">rpmJ</name>
    <name evidence="6" type="ORF">ICT70_05930</name>
</gene>
<dbReference type="Proteomes" id="UP000632828">
    <property type="component" value="Unassembled WGS sequence"/>
</dbReference>
<evidence type="ECO:0000256" key="3">
    <source>
        <dbReference type="ARBA" id="ARBA00023274"/>
    </source>
</evidence>
<dbReference type="PROSITE" id="PS00828">
    <property type="entry name" value="RIBOSOMAL_L36"/>
    <property type="match status" value="1"/>
</dbReference>
<dbReference type="GO" id="GO:0005737">
    <property type="term" value="C:cytoplasm"/>
    <property type="evidence" value="ECO:0007669"/>
    <property type="project" value="UniProtKB-ARBA"/>
</dbReference>
<dbReference type="NCBIfam" id="TIGR01022">
    <property type="entry name" value="rpmJ_bact"/>
    <property type="match status" value="1"/>
</dbReference>
<evidence type="ECO:0000313" key="6">
    <source>
        <dbReference type="EMBL" id="MBD1400207.1"/>
    </source>
</evidence>
<evidence type="ECO:0000256" key="1">
    <source>
        <dbReference type="ARBA" id="ARBA00007645"/>
    </source>
</evidence>
<name>A0A8J6QMN4_9BACT</name>
<dbReference type="SUPFAM" id="SSF57840">
    <property type="entry name" value="Ribosomal protein L36"/>
    <property type="match status" value="1"/>
</dbReference>
<dbReference type="AlphaFoldDB" id="A0A8J6QMN4"/>
<dbReference type="PANTHER" id="PTHR42888">
    <property type="entry name" value="50S RIBOSOMAL PROTEIN L36, CHLOROPLASTIC"/>
    <property type="match status" value="1"/>
</dbReference>
<dbReference type="RefSeq" id="WP_191154481.1">
    <property type="nucleotide sequence ID" value="NZ_JACWUN010000005.1"/>
</dbReference>
<keyword evidence="2 4" id="KW-0689">Ribosomal protein</keyword>
<dbReference type="GO" id="GO:0005840">
    <property type="term" value="C:ribosome"/>
    <property type="evidence" value="ECO:0007669"/>
    <property type="project" value="UniProtKB-KW"/>
</dbReference>
<evidence type="ECO:0000256" key="2">
    <source>
        <dbReference type="ARBA" id="ARBA00022980"/>
    </source>
</evidence>
<dbReference type="GO" id="GO:1990904">
    <property type="term" value="C:ribonucleoprotein complex"/>
    <property type="evidence" value="ECO:0007669"/>
    <property type="project" value="UniProtKB-KW"/>
</dbReference>
<keyword evidence="7" id="KW-1185">Reference proteome</keyword>